<protein>
    <submittedName>
        <fullName evidence="3">Uncharacterized protein</fullName>
    </submittedName>
</protein>
<proteinExistence type="predicted"/>
<keyword evidence="2" id="KW-0812">Transmembrane</keyword>
<reference evidence="3" key="1">
    <citation type="submission" date="2014-09" db="EMBL/GenBank/DDBJ databases">
        <authorList>
            <person name="Magalhaes I.L.F."/>
            <person name="Oliveira U."/>
            <person name="Santos F.R."/>
            <person name="Vidigal T.H.D.A."/>
            <person name="Brescovit A.D."/>
            <person name="Santos A.J."/>
        </authorList>
    </citation>
    <scope>NUCLEOTIDE SEQUENCE</scope>
    <source>
        <tissue evidence="3">Shoot tissue taken approximately 20 cm above the soil surface</tissue>
    </source>
</reference>
<dbReference type="AlphaFoldDB" id="A0A0A9ABN5"/>
<evidence type="ECO:0000313" key="3">
    <source>
        <dbReference type="EMBL" id="JAD46405.1"/>
    </source>
</evidence>
<feature type="compositionally biased region" description="Basic residues" evidence="1">
    <location>
        <begin position="174"/>
        <end position="184"/>
    </location>
</feature>
<keyword evidence="2" id="KW-0472">Membrane</keyword>
<feature type="transmembrane region" description="Helical" evidence="2">
    <location>
        <begin position="69"/>
        <end position="97"/>
    </location>
</feature>
<name>A0A0A9ABN5_ARUDO</name>
<reference evidence="3" key="2">
    <citation type="journal article" date="2015" name="Data Brief">
        <title>Shoot transcriptome of the giant reed, Arundo donax.</title>
        <authorList>
            <person name="Barrero R.A."/>
            <person name="Guerrero F.D."/>
            <person name="Moolhuijzen P."/>
            <person name="Goolsby J.A."/>
            <person name="Tidwell J."/>
            <person name="Bellgard S.E."/>
            <person name="Bellgard M.I."/>
        </authorList>
    </citation>
    <scope>NUCLEOTIDE SEQUENCE</scope>
    <source>
        <tissue evidence="3">Shoot tissue taken approximately 20 cm above the soil surface</tissue>
    </source>
</reference>
<feature type="region of interest" description="Disordered" evidence="1">
    <location>
        <begin position="166"/>
        <end position="235"/>
    </location>
</feature>
<evidence type="ECO:0000256" key="1">
    <source>
        <dbReference type="SAM" id="MobiDB-lite"/>
    </source>
</evidence>
<feature type="compositionally biased region" description="Basic and acidic residues" evidence="1">
    <location>
        <begin position="189"/>
        <end position="207"/>
    </location>
</feature>
<feature type="transmembrane region" description="Helical" evidence="2">
    <location>
        <begin position="118"/>
        <end position="139"/>
    </location>
</feature>
<sequence>MHHTLCLVLFTNVSHRRNSRLLIEVERGEVLEGEPGPHEGIGLWIVFADRFDDRSMIFPSPFELLRLHLLLLCLQLPLLRLALLLLRLPLLLLCLSLHPRHIIRHDEGHHQLTKKQGLQVAYLVVSIFFLIHIVVYNFFLRQVFLKQTLQPKVAVEIQGPSLNAVQSHAPPPYHMRKPLVRRKPPAPYKGEEERSRRGRLGKSDLHRPASPLRHRGRRHIEASPGSQGRGGLPRP</sequence>
<keyword evidence="2" id="KW-1133">Transmembrane helix</keyword>
<organism evidence="3">
    <name type="scientific">Arundo donax</name>
    <name type="common">Giant reed</name>
    <name type="synonym">Donax arundinaceus</name>
    <dbReference type="NCBI Taxonomy" id="35708"/>
    <lineage>
        <taxon>Eukaryota</taxon>
        <taxon>Viridiplantae</taxon>
        <taxon>Streptophyta</taxon>
        <taxon>Embryophyta</taxon>
        <taxon>Tracheophyta</taxon>
        <taxon>Spermatophyta</taxon>
        <taxon>Magnoliopsida</taxon>
        <taxon>Liliopsida</taxon>
        <taxon>Poales</taxon>
        <taxon>Poaceae</taxon>
        <taxon>PACMAD clade</taxon>
        <taxon>Arundinoideae</taxon>
        <taxon>Arundineae</taxon>
        <taxon>Arundo</taxon>
    </lineage>
</organism>
<evidence type="ECO:0000256" key="2">
    <source>
        <dbReference type="SAM" id="Phobius"/>
    </source>
</evidence>
<dbReference type="EMBL" id="GBRH01251490">
    <property type="protein sequence ID" value="JAD46405.1"/>
    <property type="molecule type" value="Transcribed_RNA"/>
</dbReference>
<accession>A0A0A9ABN5</accession>